<dbReference type="Proteomes" id="UP001174050">
    <property type="component" value="Unassembled WGS sequence"/>
</dbReference>
<dbReference type="RefSeq" id="WP_290109464.1">
    <property type="nucleotide sequence ID" value="NZ_JAUEPL010000001.1"/>
</dbReference>
<evidence type="ECO:0000313" key="2">
    <source>
        <dbReference type="EMBL" id="MDN3292682.1"/>
    </source>
</evidence>
<feature type="region of interest" description="Disordered" evidence="1">
    <location>
        <begin position="399"/>
        <end position="501"/>
    </location>
</feature>
<dbReference type="EMBL" id="JAUEPL010000001">
    <property type="protein sequence ID" value="MDN3292682.1"/>
    <property type="molecule type" value="Genomic_DNA"/>
</dbReference>
<dbReference type="Pfam" id="PF13830">
    <property type="entry name" value="DUF4192"/>
    <property type="match status" value="1"/>
</dbReference>
<protein>
    <submittedName>
        <fullName evidence="2">DUF4192 domain-containing protein</fullName>
    </submittedName>
</protein>
<evidence type="ECO:0000313" key="3">
    <source>
        <dbReference type="Proteomes" id="UP001174050"/>
    </source>
</evidence>
<evidence type="ECO:0000256" key="1">
    <source>
        <dbReference type="SAM" id="MobiDB-lite"/>
    </source>
</evidence>
<reference evidence="2" key="1">
    <citation type="submission" date="2023-06" db="EMBL/GenBank/DDBJ databases">
        <title>WGS-Sequencing of Streptomyces ficellus isolate 21 collected from sand in Gara Djebilet Iron Mine in Algeria.</title>
        <authorList>
            <person name="Zegers G.P."/>
            <person name="Gomez A."/>
            <person name="Gueddou A."/>
            <person name="Zahara A.F."/>
            <person name="Worth M."/>
            <person name="Sevigny J.L."/>
            <person name="Tisa L."/>
        </authorList>
    </citation>
    <scope>NUCLEOTIDE SEQUENCE</scope>
    <source>
        <strain evidence="2">AS11</strain>
    </source>
</reference>
<dbReference type="InterPro" id="IPR025447">
    <property type="entry name" value="DUF4192"/>
</dbReference>
<keyword evidence="3" id="KW-1185">Reference proteome</keyword>
<gene>
    <name evidence="2" type="ORF">QWM81_01200</name>
</gene>
<sequence length="501" mass="53361">MNKHHDTTGPTDEQQQITLRGPAELADALPYMMGYHPTDSIVLVALHGDRGRFGGRVRLGIPRSPREWPPVAEQLAECLIEGCERRASRPEGIVVFLCQDPGEGETGRRVMERLRPLAQRLRTACGSLDVPVYEALCISDGRFWSYCCPDARCCPPEGNALALSGTSVMAAAAAYAGIQVRGSLREMEERLRPWRPTTAAAGEQLRALDTAGAALVPRILDTDGRDQVRAETLALAERLMKRLADGGRAMDPAAADAQDDASIAHEEAAEVILGLQDRETRDRAAEWMEGPEAAPALRLWRALARRCVGAYTEHSAAPLTLAGWVAWSTGDEPGARVALGLALEADAEYVFARLLHQACNEGLDPESLRRCLREERDARAALETRAASASSATSAASASASSAASGASGAGTPAGGRASARTAAGGARARVRMRKATGGARKLPAARKAGRRPQPRPVRLSATGTDPTHVPPGAVRPDRAAARARARTVRRAGRRGTRSGR</sequence>
<accession>A0ABT7YZM3</accession>
<name>A0ABT7YZM3_9ACTN</name>
<feature type="compositionally biased region" description="Basic residues" evidence="1">
    <location>
        <begin position="444"/>
        <end position="454"/>
    </location>
</feature>
<feature type="compositionally biased region" description="Basic residues" evidence="1">
    <location>
        <begin position="482"/>
        <end position="501"/>
    </location>
</feature>
<feature type="compositionally biased region" description="Low complexity" evidence="1">
    <location>
        <begin position="415"/>
        <end position="428"/>
    </location>
</feature>
<proteinExistence type="predicted"/>
<organism evidence="2 3">
    <name type="scientific">Streptomyces ficellus</name>
    <dbReference type="NCBI Taxonomy" id="1977088"/>
    <lineage>
        <taxon>Bacteria</taxon>
        <taxon>Bacillati</taxon>
        <taxon>Actinomycetota</taxon>
        <taxon>Actinomycetes</taxon>
        <taxon>Kitasatosporales</taxon>
        <taxon>Streptomycetaceae</taxon>
        <taxon>Streptomyces</taxon>
    </lineage>
</organism>
<comment type="caution">
    <text evidence="2">The sequence shown here is derived from an EMBL/GenBank/DDBJ whole genome shotgun (WGS) entry which is preliminary data.</text>
</comment>